<dbReference type="AlphaFoldDB" id="A0A7J5YZL8"/>
<evidence type="ECO:0000256" key="1">
    <source>
        <dbReference type="SAM" id="Phobius"/>
    </source>
</evidence>
<sequence length="74" mass="8494">MLLIRNPWIEAAEEEDAWTKNPEPFSFKKKRGIAVEGLLTGWPDYTRPLVLAFFIPLCAFGYFGFAANRFCPHS</sequence>
<proteinExistence type="predicted"/>
<keyword evidence="1" id="KW-0472">Membrane</keyword>
<comment type="caution">
    <text evidence="2">The sequence shown here is derived from an EMBL/GenBank/DDBJ whole genome shotgun (WGS) entry which is preliminary data.</text>
</comment>
<dbReference type="Proteomes" id="UP000518266">
    <property type="component" value="Unassembled WGS sequence"/>
</dbReference>
<evidence type="ECO:0000313" key="3">
    <source>
        <dbReference type="Proteomes" id="UP000518266"/>
    </source>
</evidence>
<keyword evidence="1" id="KW-1133">Transmembrane helix</keyword>
<feature type="transmembrane region" description="Helical" evidence="1">
    <location>
        <begin position="49"/>
        <end position="67"/>
    </location>
</feature>
<dbReference type="EMBL" id="JAAKFY010000007">
    <property type="protein sequence ID" value="KAF3855022.1"/>
    <property type="molecule type" value="Genomic_DNA"/>
</dbReference>
<gene>
    <name evidence="2" type="ORF">F7725_023077</name>
</gene>
<accession>A0A7J5YZL8</accession>
<evidence type="ECO:0000313" key="2">
    <source>
        <dbReference type="EMBL" id="KAF3855022.1"/>
    </source>
</evidence>
<reference evidence="2 3" key="1">
    <citation type="submission" date="2020-03" db="EMBL/GenBank/DDBJ databases">
        <title>Dissostichus mawsoni Genome sequencing and assembly.</title>
        <authorList>
            <person name="Park H."/>
        </authorList>
    </citation>
    <scope>NUCLEOTIDE SEQUENCE [LARGE SCALE GENOMIC DNA]</scope>
    <source>
        <strain evidence="2">DM0001</strain>
        <tissue evidence="2">Muscle</tissue>
    </source>
</reference>
<keyword evidence="1" id="KW-0812">Transmembrane</keyword>
<keyword evidence="3" id="KW-1185">Reference proteome</keyword>
<organism evidence="2 3">
    <name type="scientific">Dissostichus mawsoni</name>
    <name type="common">Antarctic cod</name>
    <dbReference type="NCBI Taxonomy" id="36200"/>
    <lineage>
        <taxon>Eukaryota</taxon>
        <taxon>Metazoa</taxon>
        <taxon>Chordata</taxon>
        <taxon>Craniata</taxon>
        <taxon>Vertebrata</taxon>
        <taxon>Euteleostomi</taxon>
        <taxon>Actinopterygii</taxon>
        <taxon>Neopterygii</taxon>
        <taxon>Teleostei</taxon>
        <taxon>Neoteleostei</taxon>
        <taxon>Acanthomorphata</taxon>
        <taxon>Eupercaria</taxon>
        <taxon>Perciformes</taxon>
        <taxon>Notothenioidei</taxon>
        <taxon>Nototheniidae</taxon>
        <taxon>Dissostichus</taxon>
    </lineage>
</organism>
<name>A0A7J5YZL8_DISMA</name>
<protein>
    <submittedName>
        <fullName evidence="2">Uncharacterized protein</fullName>
    </submittedName>
</protein>